<protein>
    <submittedName>
        <fullName evidence="1">Phosphotransferase enzyme family protein</fullName>
    </submittedName>
</protein>
<keyword evidence="2" id="KW-1185">Reference proteome</keyword>
<accession>A0ACC7NYX6</accession>
<reference evidence="1" key="1">
    <citation type="submission" date="2024-12" db="EMBL/GenBank/DDBJ databases">
        <authorList>
            <person name="Wu N."/>
        </authorList>
    </citation>
    <scope>NUCLEOTIDE SEQUENCE</scope>
    <source>
        <strain evidence="1">P15</strain>
    </source>
</reference>
<comment type="caution">
    <text evidence="1">The sequence shown here is derived from an EMBL/GenBank/DDBJ whole genome shotgun (WGS) entry which is preliminary data.</text>
</comment>
<proteinExistence type="predicted"/>
<sequence length="326" mass="36073">MSDALELSARQFLSFYPVRVQTVELVGQSANTVFKVTDMEQKRYSLRLHHSKSEGLEGCWTDLPALRSEMMWLDALSAEAGLVVPIPVKNGDGEWVTVAEGLAGTLLEWVEGEQKPFIPHADDAGRIGRMLGLLHRYASGWMPPESFVRPAFVGERIGQALTKLEGLAEAGQVAAEDAVVLQAAGQRAVAMMDTLGRTPDHWGLIHGDAIPCNLLFAAGGCRLIDFGACGFGYYLFDLGWTCPYIHPSFRKQLLEEYAAEFWLPEGHVELLEGFFVAAQLETMNFWLGLPDHGEWLPGHLARLAAREFARYAAGEPFLYGGTPYWE</sequence>
<dbReference type="Proteomes" id="UP001631969">
    <property type="component" value="Unassembled WGS sequence"/>
</dbReference>
<name>A0ACC7NYX6_9BACL</name>
<evidence type="ECO:0000313" key="1">
    <source>
        <dbReference type="EMBL" id="MFM9329976.1"/>
    </source>
</evidence>
<dbReference type="EMBL" id="JBJURJ010000011">
    <property type="protein sequence ID" value="MFM9329976.1"/>
    <property type="molecule type" value="Genomic_DNA"/>
</dbReference>
<organism evidence="1 2">
    <name type="scientific">Paenibacillus mesotrionivorans</name>
    <dbReference type="NCBI Taxonomy" id="3160968"/>
    <lineage>
        <taxon>Bacteria</taxon>
        <taxon>Bacillati</taxon>
        <taxon>Bacillota</taxon>
        <taxon>Bacilli</taxon>
        <taxon>Bacillales</taxon>
        <taxon>Paenibacillaceae</taxon>
        <taxon>Paenibacillus</taxon>
    </lineage>
</organism>
<gene>
    <name evidence="1" type="ORF">ACI1P1_16895</name>
</gene>
<evidence type="ECO:0000313" key="2">
    <source>
        <dbReference type="Proteomes" id="UP001631969"/>
    </source>
</evidence>